<gene>
    <name evidence="2" type="primary">pilO</name>
    <name evidence="2" type="ORF">HP555_05340</name>
</gene>
<dbReference type="AlphaFoldDB" id="A0A7T5VCF9"/>
<dbReference type="Pfam" id="PF04612">
    <property type="entry name" value="T2SSM"/>
    <property type="match status" value="1"/>
</dbReference>
<keyword evidence="1" id="KW-0472">Membrane</keyword>
<dbReference type="EMBL" id="CP054140">
    <property type="protein sequence ID" value="QQG65329.1"/>
    <property type="molecule type" value="Genomic_DNA"/>
</dbReference>
<organism evidence="2 3">
    <name type="scientific">Desulfobulbus oligotrophicus</name>
    <dbReference type="NCBI Taxonomy" id="1909699"/>
    <lineage>
        <taxon>Bacteria</taxon>
        <taxon>Pseudomonadati</taxon>
        <taxon>Thermodesulfobacteriota</taxon>
        <taxon>Desulfobulbia</taxon>
        <taxon>Desulfobulbales</taxon>
        <taxon>Desulfobulbaceae</taxon>
        <taxon>Desulfobulbus</taxon>
    </lineage>
</organism>
<evidence type="ECO:0000313" key="3">
    <source>
        <dbReference type="Proteomes" id="UP000596092"/>
    </source>
</evidence>
<dbReference type="Proteomes" id="UP000596092">
    <property type="component" value="Chromosome"/>
</dbReference>
<keyword evidence="1" id="KW-0812">Transmembrane</keyword>
<accession>A0A7T5VCF9</accession>
<protein>
    <submittedName>
        <fullName evidence="2">Type 4a pilus biogenesis protein PilO</fullName>
    </submittedName>
</protein>
<dbReference type="GO" id="GO:0015627">
    <property type="term" value="C:type II protein secretion system complex"/>
    <property type="evidence" value="ECO:0007669"/>
    <property type="project" value="InterPro"/>
</dbReference>
<dbReference type="RefSeq" id="WP_199264151.1">
    <property type="nucleotide sequence ID" value="NZ_CP054140.1"/>
</dbReference>
<keyword evidence="3" id="KW-1185">Reference proteome</keyword>
<keyword evidence="1" id="KW-1133">Transmembrane helix</keyword>
<dbReference type="KEGG" id="dog:HP555_05340"/>
<sequence length="183" mass="20755">MKLQQLSRREQLAVYIAGGALVLFVVVQFLIFPLIDGRSTLQKRLQTREMAIVEMRELQQRYQRINRHSGSLSTLLEQREPGFSLFSFVEQKATDSGVKELITYMKPTESMEDKQFKQSQVEMRLQGVSLGKLVEFLEQVEAPKQLVGISKVAIQENGKELGTLDVTLHLMSVDQADGPSARE</sequence>
<feature type="transmembrane region" description="Helical" evidence="1">
    <location>
        <begin position="12"/>
        <end position="35"/>
    </location>
</feature>
<dbReference type="InterPro" id="IPR007690">
    <property type="entry name" value="T2SS_GspM"/>
</dbReference>
<dbReference type="InterPro" id="IPR014717">
    <property type="entry name" value="Transl_elong_EF1B/ribsomal_bS6"/>
</dbReference>
<reference evidence="2 3" key="1">
    <citation type="submission" date="2020-05" db="EMBL/GenBank/DDBJ databases">
        <title>Complete genome of Desulfobulbus oligotrophicus.</title>
        <authorList>
            <person name="Podar M."/>
        </authorList>
    </citation>
    <scope>NUCLEOTIDE SEQUENCE [LARGE SCALE GENOMIC DNA]</scope>
    <source>
        <strain evidence="2 3">Prop6</strain>
    </source>
</reference>
<evidence type="ECO:0000313" key="2">
    <source>
        <dbReference type="EMBL" id="QQG65329.1"/>
    </source>
</evidence>
<name>A0A7T5VCF9_9BACT</name>
<dbReference type="Gene3D" id="3.30.70.60">
    <property type="match status" value="1"/>
</dbReference>
<proteinExistence type="predicted"/>
<evidence type="ECO:0000256" key="1">
    <source>
        <dbReference type="SAM" id="Phobius"/>
    </source>
</evidence>
<dbReference type="GO" id="GO:0015628">
    <property type="term" value="P:protein secretion by the type II secretion system"/>
    <property type="evidence" value="ECO:0007669"/>
    <property type="project" value="InterPro"/>
</dbReference>